<sequence length="74" mass="8752">MMRSPKPDRSRTRHHRVRPTKPSTHPPIHPILLPRGTDFHSPHSLEPHTVCYTHDRTQHTSPRQRYTPNRVPLI</sequence>
<proteinExistence type="predicted"/>
<evidence type="ECO:0000256" key="1">
    <source>
        <dbReference type="SAM" id="MobiDB-lite"/>
    </source>
</evidence>
<protein>
    <submittedName>
        <fullName evidence="2">Uncharacterized protein</fullName>
    </submittedName>
</protein>
<feature type="region of interest" description="Disordered" evidence="1">
    <location>
        <begin position="1"/>
        <end position="74"/>
    </location>
</feature>
<reference evidence="2" key="1">
    <citation type="journal article" date="2023" name="Mol. Phylogenet. Evol.">
        <title>Genome-scale phylogeny and comparative genomics of the fungal order Sordariales.</title>
        <authorList>
            <person name="Hensen N."/>
            <person name="Bonometti L."/>
            <person name="Westerberg I."/>
            <person name="Brannstrom I.O."/>
            <person name="Guillou S."/>
            <person name="Cros-Aarteil S."/>
            <person name="Calhoun S."/>
            <person name="Haridas S."/>
            <person name="Kuo A."/>
            <person name="Mondo S."/>
            <person name="Pangilinan J."/>
            <person name="Riley R."/>
            <person name="LaButti K."/>
            <person name="Andreopoulos B."/>
            <person name="Lipzen A."/>
            <person name="Chen C."/>
            <person name="Yan M."/>
            <person name="Daum C."/>
            <person name="Ng V."/>
            <person name="Clum A."/>
            <person name="Steindorff A."/>
            <person name="Ohm R.A."/>
            <person name="Martin F."/>
            <person name="Silar P."/>
            <person name="Natvig D.O."/>
            <person name="Lalanne C."/>
            <person name="Gautier V."/>
            <person name="Ament-Velasquez S.L."/>
            <person name="Kruys A."/>
            <person name="Hutchinson M.I."/>
            <person name="Powell A.J."/>
            <person name="Barry K."/>
            <person name="Miller A.N."/>
            <person name="Grigoriev I.V."/>
            <person name="Debuchy R."/>
            <person name="Gladieux P."/>
            <person name="Hiltunen Thoren M."/>
            <person name="Johannesson H."/>
        </authorList>
    </citation>
    <scope>NUCLEOTIDE SEQUENCE</scope>
    <source>
        <strain evidence="2">CBS 757.83</strain>
    </source>
</reference>
<feature type="compositionally biased region" description="Basic and acidic residues" evidence="1">
    <location>
        <begin position="1"/>
        <end position="10"/>
    </location>
</feature>
<dbReference type="AlphaFoldDB" id="A0AAN6PW29"/>
<name>A0AAN6PW29_9PEZI</name>
<gene>
    <name evidence="2" type="ORF">N658DRAFT_203544</name>
</gene>
<reference evidence="2" key="2">
    <citation type="submission" date="2023-05" db="EMBL/GenBank/DDBJ databases">
        <authorList>
            <consortium name="Lawrence Berkeley National Laboratory"/>
            <person name="Steindorff A."/>
            <person name="Hensen N."/>
            <person name="Bonometti L."/>
            <person name="Westerberg I."/>
            <person name="Brannstrom I.O."/>
            <person name="Guillou S."/>
            <person name="Cros-Aarteil S."/>
            <person name="Calhoun S."/>
            <person name="Haridas S."/>
            <person name="Kuo A."/>
            <person name="Mondo S."/>
            <person name="Pangilinan J."/>
            <person name="Riley R."/>
            <person name="Labutti K."/>
            <person name="Andreopoulos B."/>
            <person name="Lipzen A."/>
            <person name="Chen C."/>
            <person name="Yanf M."/>
            <person name="Daum C."/>
            <person name="Ng V."/>
            <person name="Clum A."/>
            <person name="Ohm R."/>
            <person name="Martin F."/>
            <person name="Silar P."/>
            <person name="Natvig D."/>
            <person name="Lalanne C."/>
            <person name="Gautier V."/>
            <person name="Ament-Velasquez S.L."/>
            <person name="Kruys A."/>
            <person name="Hutchinson M.I."/>
            <person name="Powell A.J."/>
            <person name="Barry K."/>
            <person name="Miller A.N."/>
            <person name="Grigoriev I.V."/>
            <person name="Debuchy R."/>
            <person name="Gladieux P."/>
            <person name="Thoren M.H."/>
            <person name="Johannesson H."/>
        </authorList>
    </citation>
    <scope>NUCLEOTIDE SEQUENCE</scope>
    <source>
        <strain evidence="2">CBS 757.83</strain>
    </source>
</reference>
<comment type="caution">
    <text evidence="2">The sequence shown here is derived from an EMBL/GenBank/DDBJ whole genome shotgun (WGS) entry which is preliminary data.</text>
</comment>
<accession>A0AAN6PW29</accession>
<keyword evidence="3" id="KW-1185">Reference proteome</keyword>
<evidence type="ECO:0000313" key="3">
    <source>
        <dbReference type="Proteomes" id="UP001305647"/>
    </source>
</evidence>
<organism evidence="2 3">
    <name type="scientific">Parathielavia hyrcaniae</name>
    <dbReference type="NCBI Taxonomy" id="113614"/>
    <lineage>
        <taxon>Eukaryota</taxon>
        <taxon>Fungi</taxon>
        <taxon>Dikarya</taxon>
        <taxon>Ascomycota</taxon>
        <taxon>Pezizomycotina</taxon>
        <taxon>Sordariomycetes</taxon>
        <taxon>Sordariomycetidae</taxon>
        <taxon>Sordariales</taxon>
        <taxon>Chaetomiaceae</taxon>
        <taxon>Parathielavia</taxon>
    </lineage>
</organism>
<evidence type="ECO:0000313" key="2">
    <source>
        <dbReference type="EMBL" id="KAK4099039.1"/>
    </source>
</evidence>
<dbReference type="Proteomes" id="UP001305647">
    <property type="component" value="Unassembled WGS sequence"/>
</dbReference>
<feature type="compositionally biased region" description="Basic and acidic residues" evidence="1">
    <location>
        <begin position="37"/>
        <end position="46"/>
    </location>
</feature>
<dbReference type="EMBL" id="MU863653">
    <property type="protein sequence ID" value="KAK4099039.1"/>
    <property type="molecule type" value="Genomic_DNA"/>
</dbReference>